<dbReference type="Pfam" id="PF00501">
    <property type="entry name" value="AMP-binding"/>
    <property type="match status" value="1"/>
</dbReference>
<dbReference type="PROSITE" id="PS00455">
    <property type="entry name" value="AMP_BINDING"/>
    <property type="match status" value="1"/>
</dbReference>
<keyword evidence="6" id="KW-1185">Reference proteome</keyword>
<protein>
    <submittedName>
        <fullName evidence="5">AMP-binding protein</fullName>
    </submittedName>
</protein>
<feature type="domain" description="AMP-binding enzyme C-terminal" evidence="4">
    <location>
        <begin position="431"/>
        <end position="509"/>
    </location>
</feature>
<name>A0AAE3W8W0_9RHOB</name>
<dbReference type="EMBL" id="JANHAX010000001">
    <property type="protein sequence ID" value="MDQ2088786.1"/>
    <property type="molecule type" value="Genomic_DNA"/>
</dbReference>
<proteinExistence type="inferred from homology"/>
<dbReference type="RefSeq" id="WP_306734049.1">
    <property type="nucleotide sequence ID" value="NZ_JANHAX010000001.1"/>
</dbReference>
<evidence type="ECO:0000259" key="4">
    <source>
        <dbReference type="Pfam" id="PF13193"/>
    </source>
</evidence>
<dbReference type="InterPro" id="IPR042099">
    <property type="entry name" value="ANL_N_sf"/>
</dbReference>
<dbReference type="InterPro" id="IPR020845">
    <property type="entry name" value="AMP-binding_CS"/>
</dbReference>
<keyword evidence="2" id="KW-0436">Ligase</keyword>
<evidence type="ECO:0000256" key="1">
    <source>
        <dbReference type="ARBA" id="ARBA00006432"/>
    </source>
</evidence>
<dbReference type="Gene3D" id="3.40.50.12780">
    <property type="entry name" value="N-terminal domain of ligase-like"/>
    <property type="match status" value="1"/>
</dbReference>
<dbReference type="Proteomes" id="UP001226762">
    <property type="component" value="Unassembled WGS sequence"/>
</dbReference>
<dbReference type="GO" id="GO:0031956">
    <property type="term" value="F:medium-chain fatty acid-CoA ligase activity"/>
    <property type="evidence" value="ECO:0007669"/>
    <property type="project" value="TreeGrafter"/>
</dbReference>
<dbReference type="PANTHER" id="PTHR43201:SF5">
    <property type="entry name" value="MEDIUM-CHAIN ACYL-COA LIGASE ACSF2, MITOCHONDRIAL"/>
    <property type="match status" value="1"/>
</dbReference>
<dbReference type="InterPro" id="IPR025110">
    <property type="entry name" value="AMP-bd_C"/>
</dbReference>
<dbReference type="SUPFAM" id="SSF56801">
    <property type="entry name" value="Acetyl-CoA synthetase-like"/>
    <property type="match status" value="1"/>
</dbReference>
<accession>A0AAE3W8W0</accession>
<sequence>MIAIEDQVIDQVFRAAAARWPEHDFLVTPRRDGAPILALTYRQVMEKVEKYAAALDRAGYGPGQRAAVLLGTGPEHYIVKLALNRLGLSCVPVNPDYRAGELAYLLQDSAAVLAIADAPRAELMQAGLAEAGTGAVFARFETMLEDLPSAPTAAPGGKIGPESEASLLYTSGTTGRPKGCILTHAYELMVGAAYPRIGPPVSLGEKDRVFNPLPAFHINAGVVTFLGVMMSGAALIQPERFSATTWWRDIRETRATIFHYLGVVISVLMADRTAGPEQLGDLRAGIGAGVEPALHVAFEEHFGIPLIELWGMTEMCRVIVMWREPRQPDTRAFGRADGDPGALEVQVWDDAGREVPPGTPGEMVLRHSAATPRRGFFAGYLNKPEATEEAWAGGWFHTGDTVVMDEDDILYFIDRKKNIIRRAGENIAAAEVENVLLSDDRVVNVACVAALDEIREEEVLACIVLADGVPADCETGQSIVRQAAEKLSYFKVPGWILFVDALPVTGTQKVVKHKLFAAGEDPRERPGILDLRSLKKRG</sequence>
<gene>
    <name evidence="5" type="ORF">NO357_02575</name>
</gene>
<comment type="caution">
    <text evidence="5">The sequence shown here is derived from an EMBL/GenBank/DDBJ whole genome shotgun (WGS) entry which is preliminary data.</text>
</comment>
<dbReference type="Gene3D" id="3.30.300.30">
    <property type="match status" value="1"/>
</dbReference>
<dbReference type="InterPro" id="IPR000873">
    <property type="entry name" value="AMP-dep_synth/lig_dom"/>
</dbReference>
<dbReference type="Pfam" id="PF13193">
    <property type="entry name" value="AMP-binding_C"/>
    <property type="match status" value="1"/>
</dbReference>
<evidence type="ECO:0000313" key="6">
    <source>
        <dbReference type="Proteomes" id="UP001226762"/>
    </source>
</evidence>
<reference evidence="5" key="1">
    <citation type="submission" date="2022-07" db="EMBL/GenBank/DDBJ databases">
        <authorList>
            <person name="Otstavnykh N."/>
            <person name="Isaeva M."/>
            <person name="Bystritskaya E."/>
        </authorList>
    </citation>
    <scope>NUCLEOTIDE SEQUENCE</scope>
    <source>
        <strain evidence="5">KCTC 52189</strain>
    </source>
</reference>
<comment type="similarity">
    <text evidence="1">Belongs to the ATP-dependent AMP-binding enzyme family.</text>
</comment>
<evidence type="ECO:0000313" key="5">
    <source>
        <dbReference type="EMBL" id="MDQ2088786.1"/>
    </source>
</evidence>
<dbReference type="AlphaFoldDB" id="A0AAE3W8W0"/>
<evidence type="ECO:0000259" key="3">
    <source>
        <dbReference type="Pfam" id="PF00501"/>
    </source>
</evidence>
<evidence type="ECO:0000256" key="2">
    <source>
        <dbReference type="ARBA" id="ARBA00022598"/>
    </source>
</evidence>
<organism evidence="5 6">
    <name type="scientific">Marimonas arenosa</name>
    <dbReference type="NCBI Taxonomy" id="1795305"/>
    <lineage>
        <taxon>Bacteria</taxon>
        <taxon>Pseudomonadati</taxon>
        <taxon>Pseudomonadota</taxon>
        <taxon>Alphaproteobacteria</taxon>
        <taxon>Rhodobacterales</taxon>
        <taxon>Paracoccaceae</taxon>
        <taxon>Marimonas</taxon>
    </lineage>
</organism>
<dbReference type="InterPro" id="IPR045851">
    <property type="entry name" value="AMP-bd_C_sf"/>
</dbReference>
<dbReference type="GO" id="GO:0006631">
    <property type="term" value="P:fatty acid metabolic process"/>
    <property type="evidence" value="ECO:0007669"/>
    <property type="project" value="TreeGrafter"/>
</dbReference>
<feature type="domain" description="AMP-dependent synthetase/ligase" evidence="3">
    <location>
        <begin position="13"/>
        <end position="368"/>
    </location>
</feature>
<dbReference type="PANTHER" id="PTHR43201">
    <property type="entry name" value="ACYL-COA SYNTHETASE"/>
    <property type="match status" value="1"/>
</dbReference>
<reference evidence="5" key="2">
    <citation type="submission" date="2023-02" db="EMBL/GenBank/DDBJ databases">
        <title>'Rhodoalgimonas zhirmunskyi' gen. nov., isolated from a red alga.</title>
        <authorList>
            <person name="Nedashkovskaya O.I."/>
            <person name="Otstavnykh N.Y."/>
            <person name="Bystritskaya E.P."/>
            <person name="Balabanova L.A."/>
            <person name="Isaeva M.P."/>
        </authorList>
    </citation>
    <scope>NUCLEOTIDE SEQUENCE</scope>
    <source>
        <strain evidence="5">KCTC 52189</strain>
    </source>
</reference>